<name>A0A368VH38_9BACT</name>
<feature type="transmembrane region" description="Helical" evidence="1">
    <location>
        <begin position="116"/>
        <end position="140"/>
    </location>
</feature>
<dbReference type="Pfam" id="PF14340">
    <property type="entry name" value="DUF4395"/>
    <property type="match status" value="1"/>
</dbReference>
<gene>
    <name evidence="3" type="ORF">DFO77_10479</name>
</gene>
<dbReference type="InterPro" id="IPR025508">
    <property type="entry name" value="DUF4395"/>
</dbReference>
<keyword evidence="1" id="KW-1133">Transmembrane helix</keyword>
<proteinExistence type="predicted"/>
<evidence type="ECO:0000256" key="1">
    <source>
        <dbReference type="SAM" id="Phobius"/>
    </source>
</evidence>
<feature type="domain" description="DUF4395" evidence="2">
    <location>
        <begin position="14"/>
        <end position="141"/>
    </location>
</feature>
<dbReference type="RefSeq" id="WP_114436509.1">
    <property type="nucleotide sequence ID" value="NZ_QPIZ01000004.1"/>
</dbReference>
<evidence type="ECO:0000259" key="2">
    <source>
        <dbReference type="Pfam" id="PF14340"/>
    </source>
</evidence>
<reference evidence="3 4" key="1">
    <citation type="submission" date="2018-07" db="EMBL/GenBank/DDBJ databases">
        <title>Freshwater and sediment microbial communities from various areas in North America, analyzing microbe dynamics in response to fracking.</title>
        <authorList>
            <person name="Lamendella R."/>
        </authorList>
    </citation>
    <scope>NUCLEOTIDE SEQUENCE [LARGE SCALE GENOMIC DNA]</scope>
    <source>
        <strain evidence="3 4">160A</strain>
    </source>
</reference>
<evidence type="ECO:0000313" key="4">
    <source>
        <dbReference type="Proteomes" id="UP000252733"/>
    </source>
</evidence>
<evidence type="ECO:0000313" key="3">
    <source>
        <dbReference type="EMBL" id="RCW38321.1"/>
    </source>
</evidence>
<comment type="caution">
    <text evidence="3">The sequence shown here is derived from an EMBL/GenBank/DDBJ whole genome shotgun (WGS) entry which is preliminary data.</text>
</comment>
<keyword evidence="1" id="KW-0812">Transmembrane</keyword>
<sequence length="150" mass="16653">MKNYAFCPVSPKVVNERVARLNATFTVLIIALFLYTSNIFLIGFLAVDFLFRGADRPKFSPLAITSKGFARTFDLRPQMINAGPKLFAARIGLVFSVAVFLLNMAGFGVASMVTASVLGLFSFLEAAFGFCVACKIYPFVYQLYFNEKRN</sequence>
<accession>A0A368VH38</accession>
<keyword evidence="1" id="KW-0472">Membrane</keyword>
<dbReference type="EMBL" id="QPIZ01000004">
    <property type="protein sequence ID" value="RCW38321.1"/>
    <property type="molecule type" value="Genomic_DNA"/>
</dbReference>
<dbReference type="Proteomes" id="UP000252733">
    <property type="component" value="Unassembled WGS sequence"/>
</dbReference>
<dbReference type="AlphaFoldDB" id="A0A368VH38"/>
<feature type="transmembrane region" description="Helical" evidence="1">
    <location>
        <begin position="87"/>
        <end position="110"/>
    </location>
</feature>
<organism evidence="3 4">
    <name type="scientific">Marinilabilia salmonicolor</name>
    <dbReference type="NCBI Taxonomy" id="989"/>
    <lineage>
        <taxon>Bacteria</taxon>
        <taxon>Pseudomonadati</taxon>
        <taxon>Bacteroidota</taxon>
        <taxon>Bacteroidia</taxon>
        <taxon>Marinilabiliales</taxon>
        <taxon>Marinilabiliaceae</taxon>
        <taxon>Marinilabilia</taxon>
    </lineage>
</organism>
<protein>
    <submittedName>
        <fullName evidence="3">Uncharacterized protein DUF4395</fullName>
    </submittedName>
</protein>
<feature type="transmembrane region" description="Helical" evidence="1">
    <location>
        <begin position="25"/>
        <end position="51"/>
    </location>
</feature>
<keyword evidence="4" id="KW-1185">Reference proteome</keyword>